<protein>
    <recommendedName>
        <fullName evidence="1">Beta-lactamase-related domain-containing protein</fullName>
    </recommendedName>
</protein>
<dbReference type="AlphaFoldDB" id="A0A0F8ZMK8"/>
<dbReference type="PANTHER" id="PTHR43283">
    <property type="entry name" value="BETA-LACTAMASE-RELATED"/>
    <property type="match status" value="1"/>
</dbReference>
<proteinExistence type="predicted"/>
<evidence type="ECO:0000313" key="2">
    <source>
        <dbReference type="EMBL" id="KKK95057.1"/>
    </source>
</evidence>
<feature type="domain" description="Beta-lactamase-related" evidence="1">
    <location>
        <begin position="1"/>
        <end position="124"/>
    </location>
</feature>
<feature type="non-terminal residue" evidence="2">
    <location>
        <position position="1"/>
    </location>
</feature>
<name>A0A0F8ZMK8_9ZZZZ</name>
<organism evidence="2">
    <name type="scientific">marine sediment metagenome</name>
    <dbReference type="NCBI Taxonomy" id="412755"/>
    <lineage>
        <taxon>unclassified sequences</taxon>
        <taxon>metagenomes</taxon>
        <taxon>ecological metagenomes</taxon>
    </lineage>
</organism>
<dbReference type="EMBL" id="LAZR01047080">
    <property type="protein sequence ID" value="KKK95057.1"/>
    <property type="molecule type" value="Genomic_DNA"/>
</dbReference>
<dbReference type="InterPro" id="IPR012338">
    <property type="entry name" value="Beta-lactam/transpept-like"/>
</dbReference>
<comment type="caution">
    <text evidence="2">The sequence shown here is derived from an EMBL/GenBank/DDBJ whole genome shotgun (WGS) entry which is preliminary data.</text>
</comment>
<accession>A0A0F8ZMK8</accession>
<dbReference type="Pfam" id="PF00144">
    <property type="entry name" value="Beta-lactamase"/>
    <property type="match status" value="1"/>
</dbReference>
<dbReference type="PANTHER" id="PTHR43283:SF7">
    <property type="entry name" value="BETA-LACTAMASE-RELATED DOMAIN-CONTAINING PROTEIN"/>
    <property type="match status" value="1"/>
</dbReference>
<dbReference type="Gene3D" id="3.40.710.10">
    <property type="entry name" value="DD-peptidase/beta-lactamase superfamily"/>
    <property type="match status" value="1"/>
</dbReference>
<dbReference type="InterPro" id="IPR050789">
    <property type="entry name" value="Diverse_Enzym_Activities"/>
</dbReference>
<sequence>LEVATNKSVEDFANEYLFEPLEIISTLWEYDPDGLPLGGEGLYLKARDMAKIGYLFLNEGMWGGEQIISKEWVDFSTYAHVSVSNSSDYGYQWWISKTYDSYRASGFGGQQIHVFPEEDLVVVFTGWDLYIGLSWDLLDNFILPSIIL</sequence>
<reference evidence="2" key="1">
    <citation type="journal article" date="2015" name="Nature">
        <title>Complex archaea that bridge the gap between prokaryotes and eukaryotes.</title>
        <authorList>
            <person name="Spang A."/>
            <person name="Saw J.H."/>
            <person name="Jorgensen S.L."/>
            <person name="Zaremba-Niedzwiedzka K."/>
            <person name="Martijn J."/>
            <person name="Lind A.E."/>
            <person name="van Eijk R."/>
            <person name="Schleper C."/>
            <person name="Guy L."/>
            <person name="Ettema T.J."/>
        </authorList>
    </citation>
    <scope>NUCLEOTIDE SEQUENCE</scope>
</reference>
<evidence type="ECO:0000259" key="1">
    <source>
        <dbReference type="Pfam" id="PF00144"/>
    </source>
</evidence>
<dbReference type="SUPFAM" id="SSF56601">
    <property type="entry name" value="beta-lactamase/transpeptidase-like"/>
    <property type="match status" value="1"/>
</dbReference>
<dbReference type="InterPro" id="IPR001466">
    <property type="entry name" value="Beta-lactam-related"/>
</dbReference>
<gene>
    <name evidence="2" type="ORF">LCGC14_2676640</name>
</gene>